<proteinExistence type="predicted"/>
<dbReference type="AlphaFoldDB" id="E3MDL3"/>
<dbReference type="PANTHER" id="PTHR21566">
    <property type="entry name" value="CILIA- AND FLAGELLA-ASSOCIATED PROTEIN 251-LIKE-RELATED-RELATED"/>
    <property type="match status" value="1"/>
</dbReference>
<reference evidence="1" key="1">
    <citation type="submission" date="2007-07" db="EMBL/GenBank/DDBJ databases">
        <title>PCAP assembly of the Caenorhabditis remanei genome.</title>
        <authorList>
            <consortium name="The Caenorhabditis remanei Sequencing Consortium"/>
            <person name="Wilson R.K."/>
        </authorList>
    </citation>
    <scope>NUCLEOTIDE SEQUENCE [LARGE SCALE GENOMIC DNA]</scope>
    <source>
        <strain evidence="1">PB4641</strain>
    </source>
</reference>
<dbReference type="eggNOG" id="ENOG502TJQS">
    <property type="taxonomic scope" value="Eukaryota"/>
</dbReference>
<dbReference type="OrthoDB" id="5901016at2759"/>
<name>E3MDL3_CAERE</name>
<keyword evidence="2" id="KW-1185">Reference proteome</keyword>
<dbReference type="InterPro" id="IPR007883">
    <property type="entry name" value="DUF713"/>
</dbReference>
<dbReference type="EMBL" id="DS268437">
    <property type="protein sequence ID" value="EFO99170.1"/>
    <property type="molecule type" value="Genomic_DNA"/>
</dbReference>
<dbReference type="Pfam" id="PF05218">
    <property type="entry name" value="DUF713"/>
    <property type="match status" value="1"/>
</dbReference>
<evidence type="ECO:0000313" key="1">
    <source>
        <dbReference type="EMBL" id="EFO99170.1"/>
    </source>
</evidence>
<protein>
    <submittedName>
        <fullName evidence="1">Uncharacterized protein</fullName>
    </submittedName>
</protein>
<gene>
    <name evidence="1" type="ORF">CRE_17836</name>
</gene>
<sequence length="532" mass="61914">MSEFFENSCHSIVDDCKNWTRVAESWYRKFEKDMNKVHGLHNSNERLSKELVEYIKTEDARPVNSKNDKKLKQKTEKLNLNSSSLAELQKKLYEERNSKYLKNAESSRKLLNGLNSMRGNQLDVFWEIMQVFLKNTGTIKAIEAKYDAAFPPETCYSVGIDVNPVFEEEPENGPVSSDSPETPQTVSVTPAVRIEEDQQFMNGNLTEVTSEEENMTGMLARIQEACSAVTAWIKPTTVPSTCGQETANAASEINKKFTTQTEKDKKKLDEKSVQDKIENEKEQLALVHHNRQKLAIQTNGKEEWQKIFEGGQKKSESYLRRLEEQRRENEQKIKEKREERERYQQETKRREEEAFIRFQQVTDTVVQCLILKLSFDVKEKEWSDWLQMLQKTIAGAKMQFSSFENTMVYETSRSEMEYELNNLHCSTFSAYSILYKAWQVAKEYSEVHKDKIFLKILMVNFVSICDKFFNILESLDNFEYSSSADPVRAIREAYSSVNGFDVHTTTKLRSISARAKPESYSNIPEPRFYQNN</sequence>
<evidence type="ECO:0000313" key="2">
    <source>
        <dbReference type="Proteomes" id="UP000008281"/>
    </source>
</evidence>
<dbReference type="HOGENOM" id="CLU_512147_0_0_1"/>
<organism evidence="2">
    <name type="scientific">Caenorhabditis remanei</name>
    <name type="common">Caenorhabditis vulgaris</name>
    <dbReference type="NCBI Taxonomy" id="31234"/>
    <lineage>
        <taxon>Eukaryota</taxon>
        <taxon>Metazoa</taxon>
        <taxon>Ecdysozoa</taxon>
        <taxon>Nematoda</taxon>
        <taxon>Chromadorea</taxon>
        <taxon>Rhabditida</taxon>
        <taxon>Rhabditina</taxon>
        <taxon>Rhabditomorpha</taxon>
        <taxon>Rhabditoidea</taxon>
        <taxon>Rhabditidae</taxon>
        <taxon>Peloderinae</taxon>
        <taxon>Caenorhabditis</taxon>
    </lineage>
</organism>
<dbReference type="Proteomes" id="UP000008281">
    <property type="component" value="Unassembled WGS sequence"/>
</dbReference>
<accession>E3MDL3</accession>